<sequence length="56" mass="6038">MEVDDEDVSDVECIGICEIDPMTGRCLGCGRLVVEPGRVDDGRIRPPVIDGETSCD</sequence>
<keyword evidence="2" id="KW-1185">Reference proteome</keyword>
<dbReference type="EMBL" id="LR778301">
    <property type="protein sequence ID" value="CAB1367303.1"/>
    <property type="molecule type" value="Genomic_DNA"/>
</dbReference>
<dbReference type="RefSeq" id="WP_170228155.1">
    <property type="nucleotide sequence ID" value="NZ_LR778301.1"/>
</dbReference>
<name>A0A6S6XT15_9PROT</name>
<reference evidence="1 2" key="1">
    <citation type="submission" date="2020-03" db="EMBL/GenBank/DDBJ databases">
        <authorList>
            <consortium name="Genoscope - CEA"/>
            <person name="William W."/>
        </authorList>
    </citation>
    <scope>NUCLEOTIDE SEQUENCE [LARGE SCALE GENOMIC DNA]</scope>
    <source>
        <strain evidence="2">DSM 16959</strain>
    </source>
</reference>
<proteinExistence type="predicted"/>
<protein>
    <recommendedName>
        <fullName evidence="3">DUF1289 domain-containing protein</fullName>
    </recommendedName>
</protein>
<evidence type="ECO:0000313" key="1">
    <source>
        <dbReference type="EMBL" id="CAB1367303.1"/>
    </source>
</evidence>
<dbReference type="Proteomes" id="UP000515733">
    <property type="component" value="Chromosome"/>
</dbReference>
<organism evidence="1 2">
    <name type="scientific">Denitratisoma oestradiolicum</name>
    <dbReference type="NCBI Taxonomy" id="311182"/>
    <lineage>
        <taxon>Bacteria</taxon>
        <taxon>Pseudomonadati</taxon>
        <taxon>Pseudomonadota</taxon>
        <taxon>Betaproteobacteria</taxon>
        <taxon>Nitrosomonadales</taxon>
        <taxon>Sterolibacteriaceae</taxon>
        <taxon>Denitratisoma</taxon>
    </lineage>
</organism>
<evidence type="ECO:0000313" key="2">
    <source>
        <dbReference type="Proteomes" id="UP000515733"/>
    </source>
</evidence>
<dbReference type="AlphaFoldDB" id="A0A6S6XT15"/>
<gene>
    <name evidence="1" type="ORF">DENOEST_0131</name>
</gene>
<accession>A0A6S6XT15</accession>
<evidence type="ECO:0008006" key="3">
    <source>
        <dbReference type="Google" id="ProtNLM"/>
    </source>
</evidence>
<dbReference type="KEGG" id="doe:DENOEST_0131"/>